<protein>
    <submittedName>
        <fullName evidence="1">Uncharacterized protein</fullName>
    </submittedName>
</protein>
<dbReference type="EMBL" id="JANEWF010000007">
    <property type="protein sequence ID" value="MDA8483316.1"/>
    <property type="molecule type" value="Genomic_DNA"/>
</dbReference>
<dbReference type="InterPro" id="IPR008972">
    <property type="entry name" value="Cupredoxin"/>
</dbReference>
<reference evidence="1 2" key="1">
    <citation type="submission" date="2022-07" db="EMBL/GenBank/DDBJ databases">
        <title>Genome Analysis of Selected Gammaproteobacteria from Nigerian Food snails.</title>
        <authorList>
            <person name="Okafor A.C."/>
        </authorList>
    </citation>
    <scope>NUCLEOTIDE SEQUENCE [LARGE SCALE GENOMIC DNA]</scope>
    <source>
        <strain evidence="1 2">Awg 2</strain>
    </source>
</reference>
<sequence length="118" mass="13192">MVVEVTQEGAKPNIVYNPGVPSSLNSAIDQTHALRPAFHPDLPDQRTLKLWTFNGTLPPKLLIGRYHESILFRHHNRLPDDPTHAVAIVDRLELAAVDGHQRFGKQDLECWVARSGNG</sequence>
<accession>A0ABT4Y387</accession>
<evidence type="ECO:0000313" key="2">
    <source>
        <dbReference type="Proteomes" id="UP001211689"/>
    </source>
</evidence>
<comment type="caution">
    <text evidence="1">The sequence shown here is derived from an EMBL/GenBank/DDBJ whole genome shotgun (WGS) entry which is preliminary data.</text>
</comment>
<proteinExistence type="predicted"/>
<organism evidence="1 2">
    <name type="scientific">Metapseudomonas resinovorans</name>
    <name type="common">Pseudomonas resinovorans</name>
    <dbReference type="NCBI Taxonomy" id="53412"/>
    <lineage>
        <taxon>Bacteria</taxon>
        <taxon>Pseudomonadati</taxon>
        <taxon>Pseudomonadota</taxon>
        <taxon>Gammaproteobacteria</taxon>
        <taxon>Pseudomonadales</taxon>
        <taxon>Pseudomonadaceae</taxon>
        <taxon>Metapseudomonas</taxon>
    </lineage>
</organism>
<evidence type="ECO:0000313" key="1">
    <source>
        <dbReference type="EMBL" id="MDA8483316.1"/>
    </source>
</evidence>
<dbReference type="RefSeq" id="WP_271470595.1">
    <property type="nucleotide sequence ID" value="NZ_JANEWF010000007.1"/>
</dbReference>
<name>A0ABT4Y387_METRE</name>
<gene>
    <name evidence="1" type="ORF">NNO07_09570</name>
</gene>
<dbReference type="SUPFAM" id="SSF49503">
    <property type="entry name" value="Cupredoxins"/>
    <property type="match status" value="1"/>
</dbReference>
<dbReference type="Proteomes" id="UP001211689">
    <property type="component" value="Unassembled WGS sequence"/>
</dbReference>
<keyword evidence="2" id="KW-1185">Reference proteome</keyword>
<dbReference type="Gene3D" id="2.60.40.420">
    <property type="entry name" value="Cupredoxins - blue copper proteins"/>
    <property type="match status" value="1"/>
</dbReference>